<dbReference type="Proteomes" id="UP000033035">
    <property type="component" value="Unassembled WGS sequence"/>
</dbReference>
<dbReference type="EMBL" id="AQHW01000015">
    <property type="protein sequence ID" value="KKB55547.1"/>
    <property type="molecule type" value="Genomic_DNA"/>
</dbReference>
<protein>
    <submittedName>
        <fullName evidence="1">Uncharacterized protein</fullName>
    </submittedName>
</protein>
<evidence type="ECO:0000313" key="2">
    <source>
        <dbReference type="Proteomes" id="UP000033035"/>
    </source>
</evidence>
<name>A0A0F5JDN7_9BACT</name>
<organism evidence="1 2">
    <name type="scientific">Parabacteroides gordonii MS-1 = DSM 23371</name>
    <dbReference type="NCBI Taxonomy" id="1203610"/>
    <lineage>
        <taxon>Bacteria</taxon>
        <taxon>Pseudomonadati</taxon>
        <taxon>Bacteroidota</taxon>
        <taxon>Bacteroidia</taxon>
        <taxon>Bacteroidales</taxon>
        <taxon>Tannerellaceae</taxon>
        <taxon>Parabacteroides</taxon>
    </lineage>
</organism>
<dbReference type="HOGENOM" id="CLU_2790178_0_0_10"/>
<gene>
    <name evidence="1" type="ORF">HMPREF1536_03018</name>
</gene>
<reference evidence="1 2" key="1">
    <citation type="submission" date="2013-04" db="EMBL/GenBank/DDBJ databases">
        <title>The Genome Sequence of Parabacteroides gordonii DSM 23371.</title>
        <authorList>
            <consortium name="The Broad Institute Genomics Platform"/>
            <person name="Earl A."/>
            <person name="Ward D."/>
            <person name="Feldgarden M."/>
            <person name="Gevers D."/>
            <person name="Martens E."/>
            <person name="Sakamoto M."/>
            <person name="Benno Y."/>
            <person name="Suzuki N."/>
            <person name="Matsunaga N."/>
            <person name="Koshihara K."/>
            <person name="Seki M."/>
            <person name="Komiya H."/>
            <person name="Walker B."/>
            <person name="Young S."/>
            <person name="Zeng Q."/>
            <person name="Gargeya S."/>
            <person name="Fitzgerald M."/>
            <person name="Haas B."/>
            <person name="Abouelleil A."/>
            <person name="Allen A.W."/>
            <person name="Alvarado L."/>
            <person name="Arachchi H.M."/>
            <person name="Berlin A.M."/>
            <person name="Chapman S.B."/>
            <person name="Gainer-Dewar J."/>
            <person name="Goldberg J."/>
            <person name="Griggs A."/>
            <person name="Gujja S."/>
            <person name="Hansen M."/>
            <person name="Howarth C."/>
            <person name="Imamovic A."/>
            <person name="Ireland A."/>
            <person name="Larimer J."/>
            <person name="McCowan C."/>
            <person name="Murphy C."/>
            <person name="Pearson M."/>
            <person name="Poon T.W."/>
            <person name="Priest M."/>
            <person name="Roberts A."/>
            <person name="Saif S."/>
            <person name="Shea T."/>
            <person name="Sisk P."/>
            <person name="Sykes S."/>
            <person name="Wortman J."/>
            <person name="Nusbaum C."/>
            <person name="Birren B."/>
        </authorList>
    </citation>
    <scope>NUCLEOTIDE SEQUENCE [LARGE SCALE GENOMIC DNA]</scope>
    <source>
        <strain evidence="1 2">MS-1</strain>
    </source>
</reference>
<keyword evidence="2" id="KW-1185">Reference proteome</keyword>
<comment type="caution">
    <text evidence="1">The sequence shown here is derived from an EMBL/GenBank/DDBJ whole genome shotgun (WGS) entry which is preliminary data.</text>
</comment>
<dbReference type="PATRIC" id="fig|1203610.3.peg.3083"/>
<proteinExistence type="predicted"/>
<sequence length="68" mass="7688">MIQSNYTVLILEPTEGHTLTQSADVSIAERILSKKIFLAVNDSPANWKEITDSEAEQIRIEQEAEENK</sequence>
<dbReference type="RefSeq" id="WP_028728738.1">
    <property type="nucleotide sequence ID" value="NZ_AUAE01000036.1"/>
</dbReference>
<dbReference type="AlphaFoldDB" id="A0A0F5JDN7"/>
<evidence type="ECO:0000313" key="1">
    <source>
        <dbReference type="EMBL" id="KKB55547.1"/>
    </source>
</evidence>
<dbReference type="STRING" id="1203610.HMPREF1536_03018"/>
<accession>A0A0F5JDN7</accession>